<dbReference type="SUPFAM" id="SSF54928">
    <property type="entry name" value="RNA-binding domain, RBD"/>
    <property type="match status" value="1"/>
</dbReference>
<dbReference type="AlphaFoldDB" id="A0AAP0HR49"/>
<name>A0AAP0HR49_9MAGN</name>
<dbReference type="InterPro" id="IPR012677">
    <property type="entry name" value="Nucleotide-bd_a/b_plait_sf"/>
</dbReference>
<reference evidence="4 5" key="1">
    <citation type="submission" date="2024-01" db="EMBL/GenBank/DDBJ databases">
        <title>Genome assemblies of Stephania.</title>
        <authorList>
            <person name="Yang L."/>
        </authorList>
    </citation>
    <scope>NUCLEOTIDE SEQUENCE [LARGE SCALE GENOMIC DNA]</scope>
    <source>
        <strain evidence="4">JXDWG</strain>
        <tissue evidence="4">Leaf</tissue>
    </source>
</reference>
<dbReference type="Proteomes" id="UP001419268">
    <property type="component" value="Unassembled WGS sequence"/>
</dbReference>
<sequence>MAEAFWRYAEARQPVVASVPGKRSRSDYDMAVGQELSGYYPREDERSGHRLVRDTEAIGASYDRYLRSGQVPSYAGGEPGRPLAAGMSSHPVDGSRMVGVGSLDAGMAAKARSVGFGSGRADIPLPPDASNTLYVEGLPANCSRREVAHIFRPFVGFKEVRLVSKESKHVGGDPLILCFVDFTAPGQAATALDALQIAFNFAGYKFDEHDRDSSNLRLQFARFPGPRSGGGHRGRR</sequence>
<dbReference type="CDD" id="cd21618">
    <property type="entry name" value="RRM_AtNSRA_like"/>
    <property type="match status" value="1"/>
</dbReference>
<feature type="domain" description="RRM" evidence="3">
    <location>
        <begin position="131"/>
        <end position="223"/>
    </location>
</feature>
<dbReference type="GO" id="GO:0003723">
    <property type="term" value="F:RNA binding"/>
    <property type="evidence" value="ECO:0007669"/>
    <property type="project" value="UniProtKB-UniRule"/>
</dbReference>
<evidence type="ECO:0000256" key="2">
    <source>
        <dbReference type="PROSITE-ProRule" id="PRU00176"/>
    </source>
</evidence>
<gene>
    <name evidence="4" type="ORF">Scep_025336</name>
</gene>
<comment type="caution">
    <text evidence="4">The sequence shown here is derived from an EMBL/GenBank/DDBJ whole genome shotgun (WGS) entry which is preliminary data.</text>
</comment>
<evidence type="ECO:0000256" key="1">
    <source>
        <dbReference type="ARBA" id="ARBA00022884"/>
    </source>
</evidence>
<dbReference type="InterPro" id="IPR035979">
    <property type="entry name" value="RBD_domain_sf"/>
</dbReference>
<evidence type="ECO:0000259" key="3">
    <source>
        <dbReference type="PROSITE" id="PS50102"/>
    </source>
</evidence>
<accession>A0AAP0HR49</accession>
<dbReference type="InterPro" id="IPR000504">
    <property type="entry name" value="RRM_dom"/>
</dbReference>
<dbReference type="Pfam" id="PF00076">
    <property type="entry name" value="RRM_1"/>
    <property type="match status" value="1"/>
</dbReference>
<dbReference type="EMBL" id="JBBNAG010000011">
    <property type="protein sequence ID" value="KAK9093867.1"/>
    <property type="molecule type" value="Genomic_DNA"/>
</dbReference>
<dbReference type="PANTHER" id="PTHR10501">
    <property type="entry name" value="U1 SMALL NUCLEAR RIBONUCLEOPROTEIN A/U2 SMALL NUCLEAR RIBONUCLEOPROTEIN B"/>
    <property type="match status" value="1"/>
</dbReference>
<dbReference type="PROSITE" id="PS50102">
    <property type="entry name" value="RRM"/>
    <property type="match status" value="1"/>
</dbReference>
<keyword evidence="1 2" id="KW-0694">RNA-binding</keyword>
<evidence type="ECO:0000313" key="4">
    <source>
        <dbReference type="EMBL" id="KAK9093867.1"/>
    </source>
</evidence>
<keyword evidence="5" id="KW-1185">Reference proteome</keyword>
<dbReference type="Gene3D" id="3.30.70.330">
    <property type="match status" value="1"/>
</dbReference>
<evidence type="ECO:0000313" key="5">
    <source>
        <dbReference type="Proteomes" id="UP001419268"/>
    </source>
</evidence>
<organism evidence="4 5">
    <name type="scientific">Stephania cephalantha</name>
    <dbReference type="NCBI Taxonomy" id="152367"/>
    <lineage>
        <taxon>Eukaryota</taxon>
        <taxon>Viridiplantae</taxon>
        <taxon>Streptophyta</taxon>
        <taxon>Embryophyta</taxon>
        <taxon>Tracheophyta</taxon>
        <taxon>Spermatophyta</taxon>
        <taxon>Magnoliopsida</taxon>
        <taxon>Ranunculales</taxon>
        <taxon>Menispermaceae</taxon>
        <taxon>Menispermoideae</taxon>
        <taxon>Cissampelideae</taxon>
        <taxon>Stephania</taxon>
    </lineage>
</organism>
<proteinExistence type="predicted"/>
<protein>
    <recommendedName>
        <fullName evidence="3">RRM domain-containing protein</fullName>
    </recommendedName>
</protein>